<feature type="domain" description="Tyr recombinase" evidence="5">
    <location>
        <begin position="98"/>
        <end position="271"/>
    </location>
</feature>
<evidence type="ECO:0000313" key="8">
    <source>
        <dbReference type="EMBL" id="BCA97229.1"/>
    </source>
</evidence>
<geneLocation type="plasmid" evidence="9">
    <name>pTUM19329-2</name>
</geneLocation>
<gene>
    <name evidence="7" type="ORF">TUM19329_35130</name>
    <name evidence="8" type="ORF">TUM19329_35900</name>
    <name evidence="9" type="ORF">TUM19329_36910</name>
</gene>
<dbReference type="InterPro" id="IPR044068">
    <property type="entry name" value="CB"/>
</dbReference>
<keyword evidence="10" id="KW-1185">Reference proteome</keyword>
<geneLocation type="plasmid" evidence="10">
    <name>ptum19329-2 dna</name>
</geneLocation>
<dbReference type="InterPro" id="IPR011010">
    <property type="entry name" value="DNA_brk_join_enz"/>
</dbReference>
<dbReference type="Gene3D" id="1.10.443.10">
    <property type="entry name" value="Intergrase catalytic core"/>
    <property type="match status" value="1"/>
</dbReference>
<dbReference type="EMBL" id="AP022841">
    <property type="protein sequence ID" value="BCA97330.1"/>
    <property type="molecule type" value="Genomic_DNA"/>
</dbReference>
<dbReference type="GO" id="GO:0003677">
    <property type="term" value="F:DNA binding"/>
    <property type="evidence" value="ECO:0007669"/>
    <property type="project" value="UniProtKB-UniRule"/>
</dbReference>
<dbReference type="GO" id="GO:0006310">
    <property type="term" value="P:DNA recombination"/>
    <property type="evidence" value="ECO:0007669"/>
    <property type="project" value="UniProtKB-KW"/>
</dbReference>
<proteinExistence type="predicted"/>
<dbReference type="SUPFAM" id="SSF56349">
    <property type="entry name" value="DNA breaking-rejoining enzymes"/>
    <property type="match status" value="1"/>
</dbReference>
<dbReference type="EMBL" id="AP022839">
    <property type="protein sequence ID" value="BCA97152.1"/>
    <property type="molecule type" value="Genomic_DNA"/>
</dbReference>
<reference evidence="7" key="1">
    <citation type="journal article" date="2020" name="Microbiol. Resour. Announc.">
        <title>Complete Genome Sequence of Novel Psychrotolerant Legionella Strain TUM19329, Isolated from Antarctic Lake Sediment.</title>
        <authorList>
            <person name="Shimada S."/>
            <person name="Nakai R."/>
            <person name="Aoki K."/>
            <person name="Shimoeda N."/>
            <person name="Ohno G."/>
            <person name="Miyazaki Y."/>
            <person name="Kudoh S."/>
            <person name="Imura S."/>
            <person name="Watanabe K."/>
            <person name="Ishii Y."/>
            <person name="Tateda K."/>
        </authorList>
    </citation>
    <scope>NUCLEOTIDE SEQUENCE [LARGE SCALE GENOMIC DNA]</scope>
    <source>
        <strain evidence="7">TUM19329</strain>
        <plasmid evidence="8">pTUM19329-1</plasmid>
        <plasmid evidence="9">pTUM19329-2</plasmid>
    </source>
</reference>
<dbReference type="KEGG" id="lant:TUM19329_36910"/>
<dbReference type="InterPro" id="IPR002104">
    <property type="entry name" value="Integrase_catalytic"/>
</dbReference>
<dbReference type="Proteomes" id="UP000502894">
    <property type="component" value="Plasmid ptum19329-2 dna"/>
</dbReference>
<name>A0A6F8TAR1_9GAMM</name>
<sequence length="284" mass="32886">MSKLSNKMNNDMLLHGFSFNTRKSYITSIRRMANYYNRSPDKISNDEIEQYLLHLLKDKKFSYSTCNCLVSALKFFYEKTLGHPNTSFCIPIVKQPQKLPEVPSRQEIQQLFSVAHDVKYRVILMLAYGSGLRISEIANLKIKDIDSEQMCLKIEQGKGQKDRYTVLPPCLLIELRQYWKAYHPKTWLFSLTDGTEPITTPSIRRIWQQIKEKANLHHCGGIHGLRHAFATHMLEDGVDLYTIKQLLGHSSIRTTTRYLRLTKLRLAETPSPLDSLLLTQVPKS</sequence>
<evidence type="ECO:0000313" key="10">
    <source>
        <dbReference type="Proteomes" id="UP000502894"/>
    </source>
</evidence>
<dbReference type="InterPro" id="IPR013762">
    <property type="entry name" value="Integrase-like_cat_sf"/>
</dbReference>
<protein>
    <submittedName>
        <fullName evidence="7">Putative integrase/recombinase y4qK</fullName>
    </submittedName>
</protein>
<dbReference type="InterPro" id="IPR004107">
    <property type="entry name" value="Integrase_SAM-like_N"/>
</dbReference>
<evidence type="ECO:0000313" key="7">
    <source>
        <dbReference type="EMBL" id="BCA97152.1"/>
    </source>
</evidence>
<dbReference type="PROSITE" id="PS51898">
    <property type="entry name" value="TYR_RECOMBINASE"/>
    <property type="match status" value="1"/>
</dbReference>
<dbReference type="InterPro" id="IPR050090">
    <property type="entry name" value="Tyrosine_recombinase_XerCD"/>
</dbReference>
<dbReference type="GO" id="GO:0015074">
    <property type="term" value="P:DNA integration"/>
    <property type="evidence" value="ECO:0007669"/>
    <property type="project" value="UniProtKB-KW"/>
</dbReference>
<dbReference type="Proteomes" id="UP000502894">
    <property type="component" value="Plasmid pTUM19329-1"/>
</dbReference>
<dbReference type="InterPro" id="IPR010998">
    <property type="entry name" value="Integrase_recombinase_N"/>
</dbReference>
<dbReference type="Pfam" id="PF00589">
    <property type="entry name" value="Phage_integrase"/>
    <property type="match status" value="1"/>
</dbReference>
<evidence type="ECO:0000256" key="4">
    <source>
        <dbReference type="PROSITE-ProRule" id="PRU01248"/>
    </source>
</evidence>
<accession>A0A6F8TAR1</accession>
<organism evidence="7 10">
    <name type="scientific">Legionella antarctica</name>
    <dbReference type="NCBI Taxonomy" id="2708020"/>
    <lineage>
        <taxon>Bacteria</taxon>
        <taxon>Pseudomonadati</taxon>
        <taxon>Pseudomonadota</taxon>
        <taxon>Gammaproteobacteria</taxon>
        <taxon>Legionellales</taxon>
        <taxon>Legionellaceae</taxon>
        <taxon>Legionella</taxon>
    </lineage>
</organism>
<evidence type="ECO:0000259" key="5">
    <source>
        <dbReference type="PROSITE" id="PS51898"/>
    </source>
</evidence>
<dbReference type="AlphaFoldDB" id="A0A6F8TAR1"/>
<geneLocation type="plasmid" evidence="8 10">
    <name>pTUM19329-1</name>
</geneLocation>
<evidence type="ECO:0000256" key="3">
    <source>
        <dbReference type="ARBA" id="ARBA00023172"/>
    </source>
</evidence>
<dbReference type="Proteomes" id="UP000502894">
    <property type="component" value="Chromosome"/>
</dbReference>
<keyword evidence="3" id="KW-0233">DNA recombination</keyword>
<dbReference type="EMBL" id="AP022840">
    <property type="protein sequence ID" value="BCA97229.1"/>
    <property type="molecule type" value="Genomic_DNA"/>
</dbReference>
<keyword evidence="8" id="KW-0614">Plasmid</keyword>
<dbReference type="KEGG" id="lant:TUM19329_35900"/>
<dbReference type="PANTHER" id="PTHR30349:SF90">
    <property type="entry name" value="TYROSINE RECOMBINASE XERD"/>
    <property type="match status" value="1"/>
</dbReference>
<dbReference type="Pfam" id="PF13495">
    <property type="entry name" value="Phage_int_SAM_4"/>
    <property type="match status" value="1"/>
</dbReference>
<dbReference type="KEGG" id="lant:TUM19329_35130"/>
<evidence type="ECO:0000256" key="1">
    <source>
        <dbReference type="ARBA" id="ARBA00022908"/>
    </source>
</evidence>
<keyword evidence="1" id="KW-0229">DNA integration</keyword>
<evidence type="ECO:0000256" key="2">
    <source>
        <dbReference type="ARBA" id="ARBA00023125"/>
    </source>
</evidence>
<dbReference type="PROSITE" id="PS51900">
    <property type="entry name" value="CB"/>
    <property type="match status" value="1"/>
</dbReference>
<dbReference type="PANTHER" id="PTHR30349">
    <property type="entry name" value="PHAGE INTEGRASE-RELATED"/>
    <property type="match status" value="1"/>
</dbReference>
<feature type="domain" description="Core-binding (CB)" evidence="6">
    <location>
        <begin position="1"/>
        <end position="81"/>
    </location>
</feature>
<dbReference type="RefSeq" id="WP_173238370.1">
    <property type="nucleotide sequence ID" value="NZ_AP022839.1"/>
</dbReference>
<evidence type="ECO:0000259" key="6">
    <source>
        <dbReference type="PROSITE" id="PS51900"/>
    </source>
</evidence>
<evidence type="ECO:0000313" key="9">
    <source>
        <dbReference type="EMBL" id="BCA97330.1"/>
    </source>
</evidence>
<dbReference type="Gene3D" id="1.10.150.130">
    <property type="match status" value="1"/>
</dbReference>
<keyword evidence="2 4" id="KW-0238">DNA-binding</keyword>